<dbReference type="OrthoDB" id="10469345at2759"/>
<protein>
    <submittedName>
        <fullName evidence="3">Uncharacterized protein</fullName>
    </submittedName>
</protein>
<organism evidence="3 4">
    <name type="scientific">Chondrus crispus</name>
    <name type="common">Carrageen Irish moss</name>
    <name type="synonym">Polymorpha crispa</name>
    <dbReference type="NCBI Taxonomy" id="2769"/>
    <lineage>
        <taxon>Eukaryota</taxon>
        <taxon>Rhodophyta</taxon>
        <taxon>Florideophyceae</taxon>
        <taxon>Rhodymeniophycidae</taxon>
        <taxon>Gigartinales</taxon>
        <taxon>Gigartinaceae</taxon>
        <taxon>Chondrus</taxon>
    </lineage>
</organism>
<evidence type="ECO:0000256" key="2">
    <source>
        <dbReference type="SAM" id="MobiDB-lite"/>
    </source>
</evidence>
<feature type="coiled-coil region" evidence="1">
    <location>
        <begin position="492"/>
        <end position="519"/>
    </location>
</feature>
<feature type="region of interest" description="Disordered" evidence="2">
    <location>
        <begin position="1949"/>
        <end position="1998"/>
    </location>
</feature>
<dbReference type="GO" id="GO:0017056">
    <property type="term" value="F:structural constituent of nuclear pore"/>
    <property type="evidence" value="ECO:0007669"/>
    <property type="project" value="InterPro"/>
</dbReference>
<accession>R7QT20</accession>
<dbReference type="EMBL" id="HG002260">
    <property type="protein sequence ID" value="CDF40873.1"/>
    <property type="molecule type" value="Genomic_DNA"/>
</dbReference>
<feature type="compositionally biased region" description="Polar residues" evidence="2">
    <location>
        <begin position="1102"/>
        <end position="1114"/>
    </location>
</feature>
<evidence type="ECO:0000313" key="4">
    <source>
        <dbReference type="Proteomes" id="UP000012073"/>
    </source>
</evidence>
<feature type="compositionally biased region" description="Polar residues" evidence="2">
    <location>
        <begin position="1967"/>
        <end position="1978"/>
    </location>
</feature>
<dbReference type="Gramene" id="CDF40873">
    <property type="protein sequence ID" value="CDF40873"/>
    <property type="gene ID" value="CHC_T00007510001"/>
</dbReference>
<feature type="region of interest" description="Disordered" evidence="2">
    <location>
        <begin position="1099"/>
        <end position="1135"/>
    </location>
</feature>
<evidence type="ECO:0000313" key="3">
    <source>
        <dbReference type="EMBL" id="CDF40873.1"/>
    </source>
</evidence>
<dbReference type="Proteomes" id="UP000012073">
    <property type="component" value="Unassembled WGS sequence"/>
</dbReference>
<dbReference type="KEGG" id="ccp:CHC_T00007510001"/>
<dbReference type="PANTHER" id="PTHR31431:SF1">
    <property type="entry name" value="NUCLEOPORIN NUP188"/>
    <property type="match status" value="1"/>
</dbReference>
<dbReference type="GeneID" id="17318883"/>
<gene>
    <name evidence="3" type="ORF">CHC_T00007510001</name>
</gene>
<dbReference type="GO" id="GO:0006606">
    <property type="term" value="P:protein import into nucleus"/>
    <property type="evidence" value="ECO:0007669"/>
    <property type="project" value="TreeGrafter"/>
</dbReference>
<reference evidence="4" key="1">
    <citation type="journal article" date="2013" name="Proc. Natl. Acad. Sci. U.S.A.">
        <title>Genome structure and metabolic features in the red seaweed Chondrus crispus shed light on evolution of the Archaeplastida.</title>
        <authorList>
            <person name="Collen J."/>
            <person name="Porcel B."/>
            <person name="Carre W."/>
            <person name="Ball S.G."/>
            <person name="Chaparro C."/>
            <person name="Tonon T."/>
            <person name="Barbeyron T."/>
            <person name="Michel G."/>
            <person name="Noel B."/>
            <person name="Valentin K."/>
            <person name="Elias M."/>
            <person name="Artiguenave F."/>
            <person name="Arun A."/>
            <person name="Aury J.M."/>
            <person name="Barbosa-Neto J.F."/>
            <person name="Bothwell J.H."/>
            <person name="Bouget F.Y."/>
            <person name="Brillet L."/>
            <person name="Cabello-Hurtado F."/>
            <person name="Capella-Gutierrez S."/>
            <person name="Charrier B."/>
            <person name="Cladiere L."/>
            <person name="Cock J.M."/>
            <person name="Coelho S.M."/>
            <person name="Colleoni C."/>
            <person name="Czjzek M."/>
            <person name="Da Silva C."/>
            <person name="Delage L."/>
            <person name="Denoeud F."/>
            <person name="Deschamps P."/>
            <person name="Dittami S.M."/>
            <person name="Gabaldon T."/>
            <person name="Gachon C.M."/>
            <person name="Groisillier A."/>
            <person name="Herve C."/>
            <person name="Jabbari K."/>
            <person name="Katinka M."/>
            <person name="Kloareg B."/>
            <person name="Kowalczyk N."/>
            <person name="Labadie K."/>
            <person name="Leblanc C."/>
            <person name="Lopez P.J."/>
            <person name="McLachlan D.H."/>
            <person name="Meslet-Cladiere L."/>
            <person name="Moustafa A."/>
            <person name="Nehr Z."/>
            <person name="Nyvall Collen P."/>
            <person name="Panaud O."/>
            <person name="Partensky F."/>
            <person name="Poulain J."/>
            <person name="Rensing S.A."/>
            <person name="Rousvoal S."/>
            <person name="Samson G."/>
            <person name="Symeonidi A."/>
            <person name="Weissenbach J."/>
            <person name="Zambounis A."/>
            <person name="Wincker P."/>
            <person name="Boyen C."/>
        </authorList>
    </citation>
    <scope>NUCLEOTIDE SEQUENCE [LARGE SCALE GENOMIC DNA]</scope>
    <source>
        <strain evidence="4">cv. Stackhouse</strain>
    </source>
</reference>
<name>R7QT20_CHOCR</name>
<evidence type="ECO:0000256" key="1">
    <source>
        <dbReference type="SAM" id="Coils"/>
    </source>
</evidence>
<keyword evidence="1" id="KW-0175">Coiled coil</keyword>
<dbReference type="InterPro" id="IPR044840">
    <property type="entry name" value="Nup188"/>
</dbReference>
<dbReference type="RefSeq" id="XP_005711167.1">
    <property type="nucleotide sequence ID" value="XM_005711110.1"/>
</dbReference>
<dbReference type="GO" id="GO:0044611">
    <property type="term" value="C:nuclear pore inner ring"/>
    <property type="evidence" value="ECO:0007669"/>
    <property type="project" value="TreeGrafter"/>
</dbReference>
<keyword evidence="4" id="KW-1185">Reference proteome</keyword>
<dbReference type="PANTHER" id="PTHR31431">
    <property type="entry name" value="NUCLEOPORIN NUP188 HOMOLOG"/>
    <property type="match status" value="1"/>
</dbReference>
<sequence length="2190" mass="240984">MVDMHAPELSFTELNFLLRTATVCSTDAEATLLEHGEALFRALAQQQAKRETGNTETIAYRRAAPSTRTHPKPTPSELSCIEALEQHFAIPMQEAALLLRDFLHDAKGGGVSAFLDHRFTLADIAPMLVIEDYKVMENRNAFLTLVTICAGASQRSTHPYKYIFASFLSKNAERVKATVLKGAEVALHGVEDSAGNNLAVVGENWWFLELLFAYCLHNPLMPSDRDRLLQTYLSALKKGSGTLMQQASDSKGPTIDLGGAEATALFVASINLSNCLAVVVQEENEHMDTGVGHRVEGLSFSGEKDAMVRVNASMLSMRDYQSAEIGILSLSWASFLNLRESIFSGRGNWETENDVAKRVEVMFDPAGHMSFALERNVFSSLRDLAQLQLQVDELITGELYRCLWVDMIAFLTAFPPQNFTQAQVEDVVELTTALLSRTDHGTWVDTAESIWEREGTSSADKGANVLLRLASGVFPQSFRPLVSLLSALAPNRGSAERVRDFLENRLESLTEHSEVYQDALIVLDGEKDFPTGESGGLRNASGYEEHMRKLSCLCIDEDELVYIQAGEDIPSDVYRREIKRGTLGVSNTSMSVVTWITEWNGFQALNYILRFFLRLLREHEASSSYENDVLSELLLSTLDCFKLFDRLCRSGSKKLRSFLAKDEERLSVISNIVAELLDPGDWARGSWLTRKRREVLLTASTACVASMTMKSNSRARHALEQMSSFKNDLPLQATMSALGVSAFPSVAAISRVAELCSHNGTLSETFMIKASDPSSSNGGRVLSDLLQCFRGDANVVYQFLRGVALPLWLTTSVVVDADPDTKSLHWLLPACSLHLFSTRPSDILNDPAICSVIASVITAAAGSGSGCHRQTEVTDTFLFPALRAALVSCYEAFCHRNAFLQNRKAVDGKVDENNGQVNSPTNNTIELTALEKVFLKLDVIHALAMMSSGCAVGLTRRKFFSMWASSEFQGFLPDSETDRYLYWHSTEKDARSETVCSWKEWVQDMCARCLSLHFCCLSHMSESGDIVQVPWPTMERISPGYWRGGGQGIRAGFADRITRGRSVATVELLVTVLSCGQRAAARSLMGPNIRIASRSDVGDIQLEQTSGKPPSSSMVGPKGSEENATISAPGKAEESREFEHDILAAVASLLRESRDGCVETMSKAQVRAEMGNNTTLKELGQKSLLIAACVRFLKVGWESHSNLWFRKGWGDRKIWDLLSSLLRCDAGQGGTNGKVDLAKTLHSFNDFLSTERIRTLSEQLRVSSIPKVVLKQSLTVDTIAAWKSITADCLHIFAFEISMQISEALIASSPIPFQNDNSESSDRREMRVSAEVFQREPFARFASVFTERWMHVLLTIDDVYLRGCVASGVQTSQDAMQNDVQPFTHTDQHIESIEDRIRKLSLSLARAIGLNDEQAEYFPILNDFRRTGDVKTRFGTDYEFDVPAILAFLEALEIDIYSYRHLILEMLLLNTELNRKDVQVEVITAFSEMASAVLFADAFAPNQNAALTYSSPQFGGKLCRFLSRMLVCMMSSVAKSCHTSAISVETAKLMASLSASLTTDELQHPALTSIRFPSPPKCAQKECSMSPVAQICISITRTLACTQTSLDHPQVDSKRLDTVRWLLLTVARLATGTSFRNAGDFHELAKCATDCLRLSKPIPSLYSAASVAICSVPENQLDDKMTDFPISPRFDAGAIDTVCAAVSALARESGNKSWKTECGVAASSLLLAVSHIHLVTPGRSGAGQSKILRHLCGGNILAFLPDSETPISTYDERQDSRNSAHLLWCACLRVAGRVIPSGDCLWEGSADREQILRDVLEFCSTSLLRISRDSLDLSGDWPIAGFPCPTEEEYYQHGQQSGRKYPSLGRSEEAEAGCFAIFKLSSYGLQLQENLPELLHRTVTGLLQFAYQVYKVIRAEPVERSVRPVTQREKDRSQLWRVDRDDAGVHASYVPSPLPWTASPSKAGGHTASTPPRRSPSQALRAAIGGSGGNVRGSPGGIIPPSPGVLTPLFQSPLVSSATPHNGIHPSPGSPWGPYGSGIITAGDLYFGEEASRSLLRALGFALGSLRRFADVTDVMLFKPTMVISGNDVGLGLLVALQYHACGEIYRGAQEPRRSYLQNIIDNALHMTMSHVLAFNDRGLLTQGVKDEIRKRVATVRSRMQKVAPPAPAYSLIHAPELVEFLYQLKPNGN</sequence>
<dbReference type="GO" id="GO:0006405">
    <property type="term" value="P:RNA export from nucleus"/>
    <property type="evidence" value="ECO:0007669"/>
    <property type="project" value="TreeGrafter"/>
</dbReference>
<proteinExistence type="predicted"/>
<feature type="compositionally biased region" description="Gly residues" evidence="2">
    <location>
        <begin position="1985"/>
        <end position="1996"/>
    </location>
</feature>